<evidence type="ECO:0000259" key="1">
    <source>
        <dbReference type="PROSITE" id="PS51186"/>
    </source>
</evidence>
<dbReference type="CDD" id="cd04301">
    <property type="entry name" value="NAT_SF"/>
    <property type="match status" value="1"/>
</dbReference>
<dbReference type="Pfam" id="PF00583">
    <property type="entry name" value="Acetyltransf_1"/>
    <property type="match status" value="1"/>
</dbReference>
<sequence>MLNHDIRAATSEEETAVIHTIALAFASDPMARWSWPDAAQYLAIMPSFIRAFGSEAFAQGSAYITGDKQGAALWLPPGIDPDEERLASIIAETVPDSQQEDVFKVIEKSASFRPAKPHWYLPLIGVDPISQGNGHGSALLKYALQQCDKEGSEAYLESSNPRNIALYQRYGFEICGNIQYGTSPTMVPMLRLPAEV</sequence>
<dbReference type="AlphaFoldDB" id="A0A432W8U6"/>
<dbReference type="Gene3D" id="3.40.630.30">
    <property type="match status" value="1"/>
</dbReference>
<dbReference type="EMBL" id="PIPL01000001">
    <property type="protein sequence ID" value="RUO26544.1"/>
    <property type="molecule type" value="Genomic_DNA"/>
</dbReference>
<comment type="caution">
    <text evidence="2">The sequence shown here is derived from an EMBL/GenBank/DDBJ whole genome shotgun (WGS) entry which is preliminary data.</text>
</comment>
<evidence type="ECO:0000313" key="3">
    <source>
        <dbReference type="Proteomes" id="UP000288293"/>
    </source>
</evidence>
<protein>
    <submittedName>
        <fullName evidence="2">GNAT family N-acetyltransferase</fullName>
    </submittedName>
</protein>
<dbReference type="Proteomes" id="UP000288293">
    <property type="component" value="Unassembled WGS sequence"/>
</dbReference>
<dbReference type="SUPFAM" id="SSF55729">
    <property type="entry name" value="Acyl-CoA N-acyltransferases (Nat)"/>
    <property type="match status" value="1"/>
</dbReference>
<organism evidence="2 3">
    <name type="scientific">Aliidiomarina minuta</name>
    <dbReference type="NCBI Taxonomy" id="880057"/>
    <lineage>
        <taxon>Bacteria</taxon>
        <taxon>Pseudomonadati</taxon>
        <taxon>Pseudomonadota</taxon>
        <taxon>Gammaproteobacteria</taxon>
        <taxon>Alteromonadales</taxon>
        <taxon>Idiomarinaceae</taxon>
        <taxon>Aliidiomarina</taxon>
    </lineage>
</organism>
<dbReference type="InterPro" id="IPR052523">
    <property type="entry name" value="Trichothecene_AcTrans"/>
</dbReference>
<dbReference type="PANTHER" id="PTHR42791">
    <property type="entry name" value="GNAT FAMILY ACETYLTRANSFERASE"/>
    <property type="match status" value="1"/>
</dbReference>
<dbReference type="GO" id="GO:0016747">
    <property type="term" value="F:acyltransferase activity, transferring groups other than amino-acyl groups"/>
    <property type="evidence" value="ECO:0007669"/>
    <property type="project" value="InterPro"/>
</dbReference>
<reference evidence="2 3" key="1">
    <citation type="journal article" date="2011" name="Front. Microbiol.">
        <title>Genomic signatures of strain selection and enhancement in Bacillus atrophaeus var. globigii, a historical biowarfare simulant.</title>
        <authorList>
            <person name="Gibbons H.S."/>
            <person name="Broomall S.M."/>
            <person name="McNew L.A."/>
            <person name="Daligault H."/>
            <person name="Chapman C."/>
            <person name="Bruce D."/>
            <person name="Karavis M."/>
            <person name="Krepps M."/>
            <person name="McGregor P.A."/>
            <person name="Hong C."/>
            <person name="Park K.H."/>
            <person name="Akmal A."/>
            <person name="Feldman A."/>
            <person name="Lin J.S."/>
            <person name="Chang W.E."/>
            <person name="Higgs B.W."/>
            <person name="Demirev P."/>
            <person name="Lindquist J."/>
            <person name="Liem A."/>
            <person name="Fochler E."/>
            <person name="Read T.D."/>
            <person name="Tapia R."/>
            <person name="Johnson S."/>
            <person name="Bishop-Lilly K.A."/>
            <person name="Detter C."/>
            <person name="Han C."/>
            <person name="Sozhamannan S."/>
            <person name="Rosenzweig C.N."/>
            <person name="Skowronski E.W."/>
        </authorList>
    </citation>
    <scope>NUCLEOTIDE SEQUENCE [LARGE SCALE GENOMIC DNA]</scope>
    <source>
        <strain evidence="2 3">MLST1</strain>
    </source>
</reference>
<keyword evidence="2" id="KW-0808">Transferase</keyword>
<dbReference type="RefSeq" id="WP_126803354.1">
    <property type="nucleotide sequence ID" value="NZ_PIPL01000001.1"/>
</dbReference>
<accession>A0A432W8U6</accession>
<feature type="domain" description="N-acetyltransferase" evidence="1">
    <location>
        <begin position="110"/>
        <end position="194"/>
    </location>
</feature>
<name>A0A432W8U6_9GAMM</name>
<dbReference type="PANTHER" id="PTHR42791:SF1">
    <property type="entry name" value="N-ACETYLTRANSFERASE DOMAIN-CONTAINING PROTEIN"/>
    <property type="match status" value="1"/>
</dbReference>
<dbReference type="InterPro" id="IPR000182">
    <property type="entry name" value="GNAT_dom"/>
</dbReference>
<evidence type="ECO:0000313" key="2">
    <source>
        <dbReference type="EMBL" id="RUO26544.1"/>
    </source>
</evidence>
<proteinExistence type="predicted"/>
<dbReference type="PROSITE" id="PS51186">
    <property type="entry name" value="GNAT"/>
    <property type="match status" value="1"/>
</dbReference>
<gene>
    <name evidence="2" type="ORF">CWE09_07500</name>
</gene>
<dbReference type="InterPro" id="IPR016181">
    <property type="entry name" value="Acyl_CoA_acyltransferase"/>
</dbReference>
<keyword evidence="3" id="KW-1185">Reference proteome</keyword>
<dbReference type="OrthoDB" id="143110at2"/>